<dbReference type="PROSITE" id="PS51192">
    <property type="entry name" value="HELICASE_ATP_BIND_1"/>
    <property type="match status" value="1"/>
</dbReference>
<dbReference type="OrthoDB" id="9802848at2"/>
<proteinExistence type="predicted"/>
<dbReference type="CDD" id="cd17926">
    <property type="entry name" value="DEXHc_RE"/>
    <property type="match status" value="1"/>
</dbReference>
<name>A0A3N2DNB9_9GAMM</name>
<comment type="caution">
    <text evidence="3">The sequence shown here is derived from an EMBL/GenBank/DDBJ whole genome shotgun (WGS) entry which is preliminary data.</text>
</comment>
<dbReference type="GO" id="GO:0005829">
    <property type="term" value="C:cytosol"/>
    <property type="evidence" value="ECO:0007669"/>
    <property type="project" value="TreeGrafter"/>
</dbReference>
<dbReference type="AlphaFoldDB" id="A0A3N2DNB9"/>
<dbReference type="Pfam" id="PF04851">
    <property type="entry name" value="ResIII"/>
    <property type="match status" value="1"/>
</dbReference>
<evidence type="ECO:0000313" key="3">
    <source>
        <dbReference type="EMBL" id="ROS01149.1"/>
    </source>
</evidence>
<dbReference type="InterPro" id="IPR006935">
    <property type="entry name" value="Helicase/UvrB_N"/>
</dbReference>
<evidence type="ECO:0000313" key="4">
    <source>
        <dbReference type="Proteomes" id="UP000275394"/>
    </source>
</evidence>
<dbReference type="SUPFAM" id="SSF57829">
    <property type="entry name" value="Zn-binding ribosomal proteins"/>
    <property type="match status" value="1"/>
</dbReference>
<dbReference type="RefSeq" id="WP_123711974.1">
    <property type="nucleotide sequence ID" value="NZ_RKHR01000004.1"/>
</dbReference>
<feature type="domain" description="Helicase ATP-binding" evidence="1">
    <location>
        <begin position="18"/>
        <end position="180"/>
    </location>
</feature>
<dbReference type="GO" id="GO:0005524">
    <property type="term" value="F:ATP binding"/>
    <property type="evidence" value="ECO:0007669"/>
    <property type="project" value="InterPro"/>
</dbReference>
<keyword evidence="4" id="KW-1185">Reference proteome</keyword>
<dbReference type="InterPro" id="IPR027417">
    <property type="entry name" value="P-loop_NTPase"/>
</dbReference>
<dbReference type="GO" id="GO:0003677">
    <property type="term" value="F:DNA binding"/>
    <property type="evidence" value="ECO:0007669"/>
    <property type="project" value="InterPro"/>
</dbReference>
<dbReference type="PROSITE" id="PS51194">
    <property type="entry name" value="HELICASE_CTER"/>
    <property type="match status" value="1"/>
</dbReference>
<dbReference type="EMBL" id="RKHR01000004">
    <property type="protein sequence ID" value="ROS01149.1"/>
    <property type="molecule type" value="Genomic_DNA"/>
</dbReference>
<dbReference type="Proteomes" id="UP000275394">
    <property type="component" value="Unassembled WGS sequence"/>
</dbReference>
<dbReference type="PANTHER" id="PTHR47396">
    <property type="entry name" value="TYPE I RESTRICTION ENZYME ECOKI R PROTEIN"/>
    <property type="match status" value="1"/>
</dbReference>
<dbReference type="Gene3D" id="3.40.50.300">
    <property type="entry name" value="P-loop containing nucleotide triphosphate hydrolases"/>
    <property type="match status" value="2"/>
</dbReference>
<dbReference type="SUPFAM" id="SSF52540">
    <property type="entry name" value="P-loop containing nucleoside triphosphate hydrolases"/>
    <property type="match status" value="1"/>
</dbReference>
<dbReference type="Pfam" id="PF00271">
    <property type="entry name" value="Helicase_C"/>
    <property type="match status" value="1"/>
</dbReference>
<dbReference type="InterPro" id="IPR050742">
    <property type="entry name" value="Helicase_Restrict-Modif_Enz"/>
</dbReference>
<organism evidence="3 4">
    <name type="scientific">Sinobacterium caligoides</name>
    <dbReference type="NCBI Taxonomy" id="933926"/>
    <lineage>
        <taxon>Bacteria</taxon>
        <taxon>Pseudomonadati</taxon>
        <taxon>Pseudomonadota</taxon>
        <taxon>Gammaproteobacteria</taxon>
        <taxon>Cellvibrionales</taxon>
        <taxon>Spongiibacteraceae</taxon>
        <taxon>Sinobacterium</taxon>
    </lineage>
</organism>
<dbReference type="SMART" id="SM00490">
    <property type="entry name" value="HELICc"/>
    <property type="match status" value="1"/>
</dbReference>
<accession>A0A3N2DNB9</accession>
<dbReference type="FunFam" id="3.40.50.300:FF:000794">
    <property type="entry name" value="ATP-dependent RNA helicase"/>
    <property type="match status" value="1"/>
</dbReference>
<dbReference type="InterPro" id="IPR001650">
    <property type="entry name" value="Helicase_C-like"/>
</dbReference>
<dbReference type="GO" id="GO:0016787">
    <property type="term" value="F:hydrolase activity"/>
    <property type="evidence" value="ECO:0007669"/>
    <property type="project" value="InterPro"/>
</dbReference>
<sequence>MAFTLRPYQREAVEATLRHFRQSDDPAVIVLPTGAGKSLVIAELARIARGKLLVLAHVKELVEQNHQKYESYGLKASIYSAGLKQKSTAQQITFASIQSVARNLDDFDDDYSLVIIDECHRVSDTHHNVEAGESPSSQYYQLVEKLRQVNPRLKLLGLTATPYRLGVGWVYQYHYHGILRAQDKRPFERCIYELPLRYMIKHGFLTEPRLVNAAIQHYDFSTLQPNGSGGFNSAEVNQLLAQHPRVTETIAEQIVTISDEQQRQGVMVFAATVEHAHEIAGYIEALGGSVALVTGATPAAERDRLISRFKQRELRFLVNVAVLTTGFDAPHVDFIAILRPTASVSLYQQIVGRGLRLSEGKQDCLVIDYAGNSYDLFYPEVGEQRPDSDSVPVMVKCPQCDFANTFWGKVDDEEHIIEHYGRRCWGVELDDDDNQQVCDFRFRFKTCGYCGAENDIAARRCHSCEQPIIDPDDKLKEALKLKDYQVIRCAGVSFEDQQGRLKIIYHDEQGVELSESFDLSHRGQQFIFNQQFGRRFAGATVPKRFTSLAQVLPFAADFTAPDFVIAKKQGRFWRIEEKIFDYQGRHRKANAL</sequence>
<reference evidence="3 4" key="1">
    <citation type="submission" date="2018-11" db="EMBL/GenBank/DDBJ databases">
        <title>Genomic Encyclopedia of Type Strains, Phase IV (KMG-IV): sequencing the most valuable type-strain genomes for metagenomic binning, comparative biology and taxonomic classification.</title>
        <authorList>
            <person name="Goeker M."/>
        </authorList>
    </citation>
    <scope>NUCLEOTIDE SEQUENCE [LARGE SCALE GENOMIC DNA]</scope>
    <source>
        <strain evidence="3 4">DSM 100316</strain>
    </source>
</reference>
<dbReference type="SMART" id="SM00487">
    <property type="entry name" value="DEXDc"/>
    <property type="match status" value="1"/>
</dbReference>
<protein>
    <submittedName>
        <fullName evidence="3">DNA repair protein RadD</fullName>
    </submittedName>
</protein>
<dbReference type="PANTHER" id="PTHR47396:SF1">
    <property type="entry name" value="ATP-DEPENDENT HELICASE IRC3-RELATED"/>
    <property type="match status" value="1"/>
</dbReference>
<feature type="domain" description="Helicase C-terminal" evidence="2">
    <location>
        <begin position="249"/>
        <end position="399"/>
    </location>
</feature>
<evidence type="ECO:0000259" key="2">
    <source>
        <dbReference type="PROSITE" id="PS51194"/>
    </source>
</evidence>
<gene>
    <name evidence="3" type="ORF">EDC56_1577</name>
</gene>
<dbReference type="GO" id="GO:0006412">
    <property type="term" value="P:translation"/>
    <property type="evidence" value="ECO:0007669"/>
    <property type="project" value="InterPro"/>
</dbReference>
<dbReference type="InterPro" id="IPR011332">
    <property type="entry name" value="Ribosomal_zn-bd"/>
</dbReference>
<dbReference type="InterPro" id="IPR014001">
    <property type="entry name" value="Helicase_ATP-bd"/>
</dbReference>
<evidence type="ECO:0000259" key="1">
    <source>
        <dbReference type="PROSITE" id="PS51192"/>
    </source>
</evidence>